<protein>
    <recommendedName>
        <fullName evidence="10">IZH family channel protein (Izh3)</fullName>
    </recommendedName>
</protein>
<evidence type="ECO:0000313" key="9">
    <source>
        <dbReference type="Proteomes" id="UP000008383"/>
    </source>
</evidence>
<keyword evidence="5" id="KW-0479">Metal-binding</keyword>
<evidence type="ECO:0000256" key="7">
    <source>
        <dbReference type="SAM" id="Phobius"/>
    </source>
</evidence>
<dbReference type="HOGENOM" id="CLU_029962_0_0_1"/>
<evidence type="ECO:0000256" key="3">
    <source>
        <dbReference type="ARBA" id="ARBA00022989"/>
    </source>
</evidence>
<dbReference type="AlphaFoldDB" id="D4D548"/>
<dbReference type="Proteomes" id="UP000008383">
    <property type="component" value="Unassembled WGS sequence"/>
</dbReference>
<feature type="transmembrane region" description="Helical" evidence="7">
    <location>
        <begin position="389"/>
        <end position="409"/>
    </location>
</feature>
<dbReference type="OrthoDB" id="5585746at2759"/>
<sequence>MHDLAGLQPPHLPRGQFAALFTHLHPGQRPFLNDFPRSPSSEYFLSILEQRSVASLSGSRVPKDDNNLISPKPSPLSPLNKNRDLNTTTSRNTYKQPSQRRTEGLDIYLLGIISKGLSRPWEMACTTPSITIESRTGTPSSTASGYLSPANELTGLLKDRRRRHSFHTSRRLSCDYDEDAIYLKVDLFLAELERRLQWLEDYRQSHILQIDSGLRRAYGALVAVRDSCSHASGELMGGGRRRARIAVETLESRYNEVLATKETLEQKAQASMRLMEDFLSQLEARVHSVRDRGLYGAIDEGLRAVDSSITHARVMLDEGIERAVHAKIALRESIDRAIALAKEKRLIHYSDLPQPWRVNPHIRKGYRFTASKIECLTSVFSFSNELVNIWSHLIGLIIVLAVAFYFYPLSPNFHLSTKTDVTIAFIFFIAACKCLVCSTLWHTMNSIANQPLMERFACVDYTGISLLVAASIVTTEYTAFYCEPYSRWIYILMTSTLGIAGVILPWHPRFNGPHMAWARVAFYVTLALTGFAPIVQLSLTRGLQWSLYFYAPVVKSILVYFCGACIYASQIPERWHPGFFDYVGGSHNIWHVAVLGGILFHYLAMQDLFAGAFLRAKGECPCLTS</sequence>
<name>D4D548_TRIVH</name>
<feature type="transmembrane region" description="Helical" evidence="7">
    <location>
        <begin position="547"/>
        <end position="569"/>
    </location>
</feature>
<evidence type="ECO:0000256" key="4">
    <source>
        <dbReference type="ARBA" id="ARBA00023136"/>
    </source>
</evidence>
<dbReference type="EMBL" id="ACYE01000118">
    <property type="protein sequence ID" value="EFE43025.1"/>
    <property type="molecule type" value="Genomic_DNA"/>
</dbReference>
<comment type="caution">
    <text evidence="8">The sequence shown here is derived from an EMBL/GenBank/DDBJ whole genome shotgun (WGS) entry which is preliminary data.</text>
</comment>
<keyword evidence="5" id="KW-0862">Zinc</keyword>
<feature type="binding site" evidence="5">
    <location>
        <position position="591"/>
    </location>
    <ligand>
        <name>Zn(2+)</name>
        <dbReference type="ChEBI" id="CHEBI:29105"/>
    </ligand>
</feature>
<feature type="transmembrane region" description="Helical" evidence="7">
    <location>
        <begin position="461"/>
        <end position="481"/>
    </location>
</feature>
<dbReference type="RefSeq" id="XP_003023643.1">
    <property type="nucleotide sequence ID" value="XM_003023597.1"/>
</dbReference>
<dbReference type="GO" id="GO:0038023">
    <property type="term" value="F:signaling receptor activity"/>
    <property type="evidence" value="ECO:0007669"/>
    <property type="project" value="TreeGrafter"/>
</dbReference>
<dbReference type="InterPro" id="IPR004254">
    <property type="entry name" value="AdipoR/HlyIII-related"/>
</dbReference>
<gene>
    <name evidence="8" type="ORF">TRV_02218</name>
</gene>
<evidence type="ECO:0000313" key="8">
    <source>
        <dbReference type="EMBL" id="EFE43025.1"/>
    </source>
</evidence>
<feature type="transmembrane region" description="Helical" evidence="7">
    <location>
        <begin position="488"/>
        <end position="508"/>
    </location>
</feature>
<dbReference type="Pfam" id="PF03006">
    <property type="entry name" value="HlyIII"/>
    <property type="match status" value="1"/>
</dbReference>
<comment type="subcellular location">
    <subcellularLocation>
        <location evidence="1">Membrane</location>
        <topology evidence="1">Multi-pass membrane protein</topology>
    </subcellularLocation>
</comment>
<dbReference type="GO" id="GO:0016020">
    <property type="term" value="C:membrane"/>
    <property type="evidence" value="ECO:0007669"/>
    <property type="project" value="UniProtKB-SubCell"/>
</dbReference>
<evidence type="ECO:0000256" key="5">
    <source>
        <dbReference type="PIRSR" id="PIRSR604254-1"/>
    </source>
</evidence>
<feature type="compositionally biased region" description="Polar residues" evidence="6">
    <location>
        <begin position="85"/>
        <end position="99"/>
    </location>
</feature>
<proteinExistence type="predicted"/>
<dbReference type="GO" id="GO:0006882">
    <property type="term" value="P:intracellular zinc ion homeostasis"/>
    <property type="evidence" value="ECO:0007669"/>
    <property type="project" value="TreeGrafter"/>
</dbReference>
<feature type="transmembrane region" description="Helical" evidence="7">
    <location>
        <begin position="589"/>
        <end position="605"/>
    </location>
</feature>
<feature type="transmembrane region" description="Helical" evidence="7">
    <location>
        <begin position="520"/>
        <end position="540"/>
    </location>
</feature>
<keyword evidence="2 7" id="KW-0812">Transmembrane</keyword>
<keyword evidence="4 7" id="KW-0472">Membrane</keyword>
<evidence type="ECO:0000256" key="2">
    <source>
        <dbReference type="ARBA" id="ARBA00022692"/>
    </source>
</evidence>
<feature type="transmembrane region" description="Helical" evidence="7">
    <location>
        <begin position="421"/>
        <end position="441"/>
    </location>
</feature>
<evidence type="ECO:0008006" key="10">
    <source>
        <dbReference type="Google" id="ProtNLM"/>
    </source>
</evidence>
<feature type="region of interest" description="Disordered" evidence="6">
    <location>
        <begin position="57"/>
        <end position="99"/>
    </location>
</feature>
<dbReference type="GeneID" id="9582189"/>
<keyword evidence="3 7" id="KW-1133">Transmembrane helix</keyword>
<dbReference type="PANTHER" id="PTHR20855:SF97">
    <property type="entry name" value="ADIPOR-LIKE RECEPTOR IZH3-RELATED"/>
    <property type="match status" value="1"/>
</dbReference>
<dbReference type="GO" id="GO:0046872">
    <property type="term" value="F:metal ion binding"/>
    <property type="evidence" value="ECO:0007669"/>
    <property type="project" value="UniProtKB-KW"/>
</dbReference>
<keyword evidence="9" id="KW-1185">Reference proteome</keyword>
<evidence type="ECO:0000256" key="1">
    <source>
        <dbReference type="ARBA" id="ARBA00004141"/>
    </source>
</evidence>
<feature type="binding site" evidence="5">
    <location>
        <position position="587"/>
    </location>
    <ligand>
        <name>Zn(2+)</name>
        <dbReference type="ChEBI" id="CHEBI:29105"/>
    </ligand>
</feature>
<organism evidence="8 9">
    <name type="scientific">Trichophyton verrucosum (strain HKI 0517)</name>
    <dbReference type="NCBI Taxonomy" id="663202"/>
    <lineage>
        <taxon>Eukaryota</taxon>
        <taxon>Fungi</taxon>
        <taxon>Dikarya</taxon>
        <taxon>Ascomycota</taxon>
        <taxon>Pezizomycotina</taxon>
        <taxon>Eurotiomycetes</taxon>
        <taxon>Eurotiomycetidae</taxon>
        <taxon>Onygenales</taxon>
        <taxon>Arthrodermataceae</taxon>
        <taxon>Trichophyton</taxon>
    </lineage>
</organism>
<evidence type="ECO:0000256" key="6">
    <source>
        <dbReference type="SAM" id="MobiDB-lite"/>
    </source>
</evidence>
<reference evidence="9" key="1">
    <citation type="journal article" date="2011" name="Genome Biol.">
        <title>Comparative and functional genomics provide insights into the pathogenicity of dermatophytic fungi.</title>
        <authorList>
            <person name="Burmester A."/>
            <person name="Shelest E."/>
            <person name="Gloeckner G."/>
            <person name="Heddergott C."/>
            <person name="Schindler S."/>
            <person name="Staib P."/>
            <person name="Heidel A."/>
            <person name="Felder M."/>
            <person name="Petzold A."/>
            <person name="Szafranski K."/>
            <person name="Feuermann M."/>
            <person name="Pedruzzi I."/>
            <person name="Priebe S."/>
            <person name="Groth M."/>
            <person name="Winkler R."/>
            <person name="Li W."/>
            <person name="Kniemeyer O."/>
            <person name="Schroeckh V."/>
            <person name="Hertweck C."/>
            <person name="Hube B."/>
            <person name="White T.C."/>
            <person name="Platzer M."/>
            <person name="Guthke R."/>
            <person name="Heitman J."/>
            <person name="Woestemeyer J."/>
            <person name="Zipfel P.F."/>
            <person name="Monod M."/>
            <person name="Brakhage A.A."/>
        </authorList>
    </citation>
    <scope>NUCLEOTIDE SEQUENCE [LARGE SCALE GENOMIC DNA]</scope>
    <source>
        <strain evidence="9">HKI 0517</strain>
    </source>
</reference>
<feature type="binding site" evidence="5">
    <location>
        <position position="442"/>
    </location>
    <ligand>
        <name>Zn(2+)</name>
        <dbReference type="ChEBI" id="CHEBI:29105"/>
    </ligand>
</feature>
<dbReference type="KEGG" id="tve:TRV_02218"/>
<accession>D4D548</accession>
<dbReference type="PANTHER" id="PTHR20855">
    <property type="entry name" value="ADIPOR/PROGESTIN RECEPTOR-RELATED"/>
    <property type="match status" value="1"/>
</dbReference>